<organism evidence="2 3">
    <name type="scientific">Eiseniibacteriota bacterium</name>
    <dbReference type="NCBI Taxonomy" id="2212470"/>
    <lineage>
        <taxon>Bacteria</taxon>
        <taxon>Candidatus Eiseniibacteriota</taxon>
    </lineage>
</organism>
<proteinExistence type="predicted"/>
<accession>A0A538UB05</accession>
<reference evidence="2 3" key="1">
    <citation type="journal article" date="2019" name="Nat. Microbiol.">
        <title>Mediterranean grassland soil C-N compound turnover is dependent on rainfall and depth, and is mediated by genomically divergent microorganisms.</title>
        <authorList>
            <person name="Diamond S."/>
            <person name="Andeer P.F."/>
            <person name="Li Z."/>
            <person name="Crits-Christoph A."/>
            <person name="Burstein D."/>
            <person name="Anantharaman K."/>
            <person name="Lane K.R."/>
            <person name="Thomas B.C."/>
            <person name="Pan C."/>
            <person name="Northen T.R."/>
            <person name="Banfield J.F."/>
        </authorList>
    </citation>
    <scope>NUCLEOTIDE SEQUENCE [LARGE SCALE GENOMIC DNA]</scope>
    <source>
        <strain evidence="2">WS_11</strain>
    </source>
</reference>
<evidence type="ECO:0000313" key="3">
    <source>
        <dbReference type="Proteomes" id="UP000319771"/>
    </source>
</evidence>
<protein>
    <submittedName>
        <fullName evidence="2">DUF3311 domain-containing protein</fullName>
    </submittedName>
</protein>
<evidence type="ECO:0000313" key="2">
    <source>
        <dbReference type="EMBL" id="TMQ73075.1"/>
    </source>
</evidence>
<sequence length="80" mass="8518">MRRVPLHRWLAVVPGLLILGGVPFANRVHRLVLGLPFLLLWIVGCVLLTSATMALIGSLDAKAARSAGASPDPPDRDAAR</sequence>
<gene>
    <name evidence="2" type="ORF">E6K81_05695</name>
</gene>
<dbReference type="InterPro" id="IPR021741">
    <property type="entry name" value="DUF3311"/>
</dbReference>
<keyword evidence="1" id="KW-0812">Transmembrane</keyword>
<name>A0A538UB05_UNCEI</name>
<dbReference type="Pfam" id="PF11755">
    <property type="entry name" value="DUF3311"/>
    <property type="match status" value="1"/>
</dbReference>
<dbReference type="EMBL" id="VBPB01000082">
    <property type="protein sequence ID" value="TMQ73075.1"/>
    <property type="molecule type" value="Genomic_DNA"/>
</dbReference>
<keyword evidence="1" id="KW-0472">Membrane</keyword>
<comment type="caution">
    <text evidence="2">The sequence shown here is derived from an EMBL/GenBank/DDBJ whole genome shotgun (WGS) entry which is preliminary data.</text>
</comment>
<dbReference type="Proteomes" id="UP000319771">
    <property type="component" value="Unassembled WGS sequence"/>
</dbReference>
<feature type="transmembrane region" description="Helical" evidence="1">
    <location>
        <begin position="35"/>
        <end position="56"/>
    </location>
</feature>
<dbReference type="AlphaFoldDB" id="A0A538UB05"/>
<keyword evidence="1" id="KW-1133">Transmembrane helix</keyword>
<evidence type="ECO:0000256" key="1">
    <source>
        <dbReference type="SAM" id="Phobius"/>
    </source>
</evidence>